<feature type="region of interest" description="Disordered" evidence="1">
    <location>
        <begin position="1"/>
        <end position="54"/>
    </location>
</feature>
<dbReference type="EMBL" id="KV417786">
    <property type="protein sequence ID" value="KZP06469.1"/>
    <property type="molecule type" value="Genomic_DNA"/>
</dbReference>
<dbReference type="Proteomes" id="UP000076532">
    <property type="component" value="Unassembled WGS sequence"/>
</dbReference>
<name>A0A167WTW3_9AGAM</name>
<protein>
    <submittedName>
        <fullName evidence="2">Uncharacterized protein</fullName>
    </submittedName>
</protein>
<reference evidence="2 3" key="1">
    <citation type="journal article" date="2016" name="Mol. Biol. Evol.">
        <title>Comparative Genomics of Early-Diverging Mushroom-Forming Fungi Provides Insights into the Origins of Lignocellulose Decay Capabilities.</title>
        <authorList>
            <person name="Nagy L.G."/>
            <person name="Riley R."/>
            <person name="Tritt A."/>
            <person name="Adam C."/>
            <person name="Daum C."/>
            <person name="Floudas D."/>
            <person name="Sun H."/>
            <person name="Yadav J.S."/>
            <person name="Pangilinan J."/>
            <person name="Larsson K.H."/>
            <person name="Matsuura K."/>
            <person name="Barry K."/>
            <person name="Labutti K."/>
            <person name="Kuo R."/>
            <person name="Ohm R.A."/>
            <person name="Bhattacharya S.S."/>
            <person name="Shirouzu T."/>
            <person name="Yoshinaga Y."/>
            <person name="Martin F.M."/>
            <person name="Grigoriev I.V."/>
            <person name="Hibbett D.S."/>
        </authorList>
    </citation>
    <scope>NUCLEOTIDE SEQUENCE [LARGE SCALE GENOMIC DNA]</scope>
    <source>
        <strain evidence="2 3">CBS 109695</strain>
    </source>
</reference>
<feature type="non-terminal residue" evidence="2">
    <location>
        <position position="1"/>
    </location>
</feature>
<organism evidence="2 3">
    <name type="scientific">Athelia psychrophila</name>
    <dbReference type="NCBI Taxonomy" id="1759441"/>
    <lineage>
        <taxon>Eukaryota</taxon>
        <taxon>Fungi</taxon>
        <taxon>Dikarya</taxon>
        <taxon>Basidiomycota</taxon>
        <taxon>Agaricomycotina</taxon>
        <taxon>Agaricomycetes</taxon>
        <taxon>Agaricomycetidae</taxon>
        <taxon>Atheliales</taxon>
        <taxon>Atheliaceae</taxon>
        <taxon>Athelia</taxon>
    </lineage>
</organism>
<evidence type="ECO:0000256" key="1">
    <source>
        <dbReference type="SAM" id="MobiDB-lite"/>
    </source>
</evidence>
<sequence>HLMPIRGLAMHPPSWQPPHLIHARHLPSLKPAAQHSENRSVPRESPPPSTLSSP</sequence>
<keyword evidence="3" id="KW-1185">Reference proteome</keyword>
<gene>
    <name evidence="2" type="ORF">FIBSPDRAFT_876521</name>
</gene>
<dbReference type="AlphaFoldDB" id="A0A167WTW3"/>
<proteinExistence type="predicted"/>
<feature type="non-terminal residue" evidence="2">
    <location>
        <position position="54"/>
    </location>
</feature>
<accession>A0A167WTW3</accession>
<evidence type="ECO:0000313" key="2">
    <source>
        <dbReference type="EMBL" id="KZP06469.1"/>
    </source>
</evidence>
<evidence type="ECO:0000313" key="3">
    <source>
        <dbReference type="Proteomes" id="UP000076532"/>
    </source>
</evidence>
<feature type="compositionally biased region" description="Pro residues" evidence="1">
    <location>
        <begin position="44"/>
        <end position="54"/>
    </location>
</feature>